<proteinExistence type="inferred from homology"/>
<dbReference type="KEGG" id="yli:2911947"/>
<keyword evidence="6 9" id="KW-0694">RNA-binding</keyword>
<evidence type="ECO:0000256" key="4">
    <source>
        <dbReference type="ARBA" id="ARBA00022691"/>
    </source>
</evidence>
<dbReference type="GO" id="GO:0160103">
    <property type="term" value="F:tRNA (guanine(26)-N2/guanine(27)-N2)-dimethyltransferase activity"/>
    <property type="evidence" value="ECO:0007669"/>
    <property type="project" value="EnsemblFungi"/>
</dbReference>
<evidence type="ECO:0000256" key="7">
    <source>
        <dbReference type="ARBA" id="ARBA00039099"/>
    </source>
</evidence>
<reference evidence="12 14" key="2">
    <citation type="submission" date="2018-07" db="EMBL/GenBank/DDBJ databases">
        <title>Draft Genome Assemblies for Five Robust Yarrowia lipolytica Strains Exhibiting High Lipid Production and Pentose Sugar Utilization and Sugar Alcohol Secretion from Undetoxified Lignocellulosic Biomass Hydrolysates.</title>
        <authorList>
            <consortium name="DOE Joint Genome Institute"/>
            <person name="Walker C."/>
            <person name="Ryu S."/>
            <person name="Na H."/>
            <person name="Zane M."/>
            <person name="LaButti K."/>
            <person name="Lipzen A."/>
            <person name="Haridas S."/>
            <person name="Barry K."/>
            <person name="Grigoriev I.V."/>
            <person name="Quarterman J."/>
            <person name="Slininger P."/>
            <person name="Dien B."/>
            <person name="Trinh C.T."/>
        </authorList>
    </citation>
    <scope>NUCLEOTIDE SEQUENCE [LARGE SCALE GENOMIC DNA]</scope>
    <source>
        <strain evidence="12 14">YB392</strain>
    </source>
</reference>
<comment type="catalytic activity">
    <reaction evidence="8 9">
        <text>guanosine(26) in tRNA + 2 S-adenosyl-L-methionine = N(2)-dimethylguanosine(26) in tRNA + 2 S-adenosyl-L-homocysteine + 2 H(+)</text>
        <dbReference type="Rhea" id="RHEA:43140"/>
        <dbReference type="Rhea" id="RHEA-COMP:10359"/>
        <dbReference type="Rhea" id="RHEA-COMP:10360"/>
        <dbReference type="ChEBI" id="CHEBI:15378"/>
        <dbReference type="ChEBI" id="CHEBI:57856"/>
        <dbReference type="ChEBI" id="CHEBI:59789"/>
        <dbReference type="ChEBI" id="CHEBI:74269"/>
        <dbReference type="ChEBI" id="CHEBI:74513"/>
        <dbReference type="EC" id="2.1.1.216"/>
    </reaction>
</comment>
<dbReference type="PROSITE" id="PS51626">
    <property type="entry name" value="SAM_MT_TRM1"/>
    <property type="match status" value="1"/>
</dbReference>
<dbReference type="GO" id="GO:0002940">
    <property type="term" value="P:tRNA N2-guanine methylation"/>
    <property type="evidence" value="ECO:0007669"/>
    <property type="project" value="EnsemblFungi"/>
</dbReference>
<dbReference type="GO" id="GO:0000049">
    <property type="term" value="F:tRNA binding"/>
    <property type="evidence" value="ECO:0007669"/>
    <property type="project" value="UniProtKB-UniRule"/>
</dbReference>
<dbReference type="Gene3D" id="3.40.50.150">
    <property type="entry name" value="Vaccinia Virus protein VP39"/>
    <property type="match status" value="1"/>
</dbReference>
<evidence type="ECO:0000256" key="1">
    <source>
        <dbReference type="ARBA" id="ARBA00022555"/>
    </source>
</evidence>
<evidence type="ECO:0000256" key="3">
    <source>
        <dbReference type="ARBA" id="ARBA00022679"/>
    </source>
</evidence>
<gene>
    <name evidence="12" type="ORF">B0I71DRAFT_127874</name>
    <name evidence="11" type="ORF">YALI1_E36098g</name>
</gene>
<evidence type="ECO:0000313" key="11">
    <source>
        <dbReference type="EMBL" id="AOW06192.1"/>
    </source>
</evidence>
<dbReference type="PANTHER" id="PTHR10631">
    <property type="entry name" value="N 2 ,N 2 -DIMETHYLGUANOSINE TRNA METHYLTRANSFERASE"/>
    <property type="match status" value="1"/>
</dbReference>
<dbReference type="Gene3D" id="3.30.56.70">
    <property type="entry name" value="N2,N2-dimethylguanosine tRNA methyltransferase, C-terminal domain"/>
    <property type="match status" value="1"/>
</dbReference>
<dbReference type="InterPro" id="IPR002905">
    <property type="entry name" value="Trm1"/>
</dbReference>
<comment type="similarity">
    <text evidence="9">Belongs to the class I-like SAM-binding methyltransferase superfamily. Trm1 family.</text>
</comment>
<keyword evidence="2 9" id="KW-0489">Methyltransferase</keyword>
<dbReference type="Proteomes" id="UP000256601">
    <property type="component" value="Unassembled WGS sequence"/>
</dbReference>
<dbReference type="FunFam" id="3.40.50.150:FF:000051">
    <property type="entry name" value="tRNA (guanine(26)-N(2))-dimethyltransferase"/>
    <property type="match status" value="1"/>
</dbReference>
<dbReference type="VEuPathDB" id="FungiDB:YALI0_E30723g"/>
<dbReference type="RefSeq" id="XP_504602.1">
    <property type="nucleotide sequence ID" value="XM_504602.1"/>
</dbReference>
<dbReference type="EMBL" id="CP017557">
    <property type="protein sequence ID" value="AOW06192.1"/>
    <property type="molecule type" value="Genomic_DNA"/>
</dbReference>
<evidence type="ECO:0000313" key="13">
    <source>
        <dbReference type="Proteomes" id="UP000182444"/>
    </source>
</evidence>
<dbReference type="AlphaFoldDB" id="A0A1H6Q2P2"/>
<dbReference type="InterPro" id="IPR029063">
    <property type="entry name" value="SAM-dependent_MTases_sf"/>
</dbReference>
<dbReference type="Proteomes" id="UP000182444">
    <property type="component" value="Chromosome 1E"/>
</dbReference>
<dbReference type="FunFam" id="3.30.56.70:FF:000001">
    <property type="entry name" value="tRNA (guanine(26)-N(2))-dimethyltransferase"/>
    <property type="match status" value="1"/>
</dbReference>
<dbReference type="InterPro" id="IPR042296">
    <property type="entry name" value="tRNA_met_Trm1_C"/>
</dbReference>
<evidence type="ECO:0000313" key="12">
    <source>
        <dbReference type="EMBL" id="RDW28126.1"/>
    </source>
</evidence>
<evidence type="ECO:0000256" key="9">
    <source>
        <dbReference type="PROSITE-ProRule" id="PRU00958"/>
    </source>
</evidence>
<keyword evidence="4 9" id="KW-0949">S-adenosyl-L-methionine</keyword>
<dbReference type="OrthoDB" id="6349953at2759"/>
<dbReference type="OMA" id="MKCCHEM"/>
<dbReference type="GeneID" id="2911947"/>
<sequence>MTDADKYTVITEGKANILFPKENQVFYNPVQQFNRDLSVTCIRAWSEIWAEEKAKKNKKRKRDEKENEESGKPHIPEFNILEALSASGLRAIRYAKEIPGVKNIIANDFSKDAVASIERNVAHNKVEELVTPNESDANLVMYGKQFQVIDLDPYGSATPFIDAAVRSVDEDGLLLVTCTDLAVLAGNSHPEKCFSSYGGQTFHGGDATHESALRLVLHMIAGTAAKYGKCIEPQLSLSIDFYVRLFIRVKTSPIKVKELASNTMVTYHCTETGQWKNQYFGRKVQREKGPKFTYNTMDRSLPDFSDPELHYYINGPMWGGPLHNKEFIDKALEVHSTLDPDVYGTLKRIKGMLTVAKNEIYEPFYFSPARMSQLTKCPNFKQAELASAILNAGYDVSMSHASHECLKTSAPFDVIIDIYKFHLKKQGLELSKNLKPWGRKLMETPLKGEYDFTIHPKVQEMEKTKKSRTLVRYQENPTKNWGPKARAQGTHV</sequence>
<accession>A0A1H6Q2P2</accession>
<keyword evidence="1 9" id="KW-0820">tRNA-binding</keyword>
<reference evidence="11 13" key="1">
    <citation type="journal article" date="2016" name="PLoS ONE">
        <title>Sequence Assembly of Yarrowia lipolytica Strain W29/CLIB89 Shows Transposable Element Diversity.</title>
        <authorList>
            <person name="Magnan C."/>
            <person name="Yu J."/>
            <person name="Chang I."/>
            <person name="Jahn E."/>
            <person name="Kanomata Y."/>
            <person name="Wu J."/>
            <person name="Zeller M."/>
            <person name="Oakes M."/>
            <person name="Baldi P."/>
            <person name="Sandmeyer S."/>
        </authorList>
    </citation>
    <scope>NUCLEOTIDE SEQUENCE [LARGE SCALE GENOMIC DNA]</scope>
    <source>
        <strain evidence="11">CLIB89</strain>
        <strain evidence="13">CLIB89(W29)</strain>
    </source>
</reference>
<dbReference type="PANTHER" id="PTHR10631:SF3">
    <property type="entry name" value="TRNA (GUANINE(26)-N(2))-DIMETHYLTRANSFERASE"/>
    <property type="match status" value="1"/>
</dbReference>
<dbReference type="VEuPathDB" id="FungiDB:YALI1_E36098g"/>
<dbReference type="Pfam" id="PF02005">
    <property type="entry name" value="TRM"/>
    <property type="match status" value="1"/>
</dbReference>
<feature type="compositionally biased region" description="Basic and acidic residues" evidence="10">
    <location>
        <begin position="63"/>
        <end position="74"/>
    </location>
</feature>
<keyword evidence="3 9" id="KW-0808">Transferase</keyword>
<dbReference type="GO" id="GO:0140691">
    <property type="term" value="F:RNA folding chaperone"/>
    <property type="evidence" value="ECO:0007669"/>
    <property type="project" value="EnsemblFungi"/>
</dbReference>
<evidence type="ECO:0000256" key="8">
    <source>
        <dbReference type="ARBA" id="ARBA00051897"/>
    </source>
</evidence>
<dbReference type="EMBL" id="KZ858955">
    <property type="protein sequence ID" value="RDW28126.1"/>
    <property type="molecule type" value="Genomic_DNA"/>
</dbReference>
<evidence type="ECO:0000256" key="5">
    <source>
        <dbReference type="ARBA" id="ARBA00022694"/>
    </source>
</evidence>
<keyword evidence="5 9" id="KW-0819">tRNA processing</keyword>
<dbReference type="EC" id="2.1.1.216" evidence="7 9"/>
<organism evidence="11 13">
    <name type="scientific">Yarrowia lipolytica</name>
    <name type="common">Candida lipolytica</name>
    <dbReference type="NCBI Taxonomy" id="4952"/>
    <lineage>
        <taxon>Eukaryota</taxon>
        <taxon>Fungi</taxon>
        <taxon>Dikarya</taxon>
        <taxon>Ascomycota</taxon>
        <taxon>Saccharomycotina</taxon>
        <taxon>Dipodascomycetes</taxon>
        <taxon>Dipodascales</taxon>
        <taxon>Dipodascales incertae sedis</taxon>
        <taxon>Yarrowia</taxon>
    </lineage>
</organism>
<dbReference type="SUPFAM" id="SSF53335">
    <property type="entry name" value="S-adenosyl-L-methionine-dependent methyltransferases"/>
    <property type="match status" value="1"/>
</dbReference>
<evidence type="ECO:0000256" key="10">
    <source>
        <dbReference type="SAM" id="MobiDB-lite"/>
    </source>
</evidence>
<evidence type="ECO:0000256" key="6">
    <source>
        <dbReference type="ARBA" id="ARBA00022884"/>
    </source>
</evidence>
<evidence type="ECO:0000256" key="2">
    <source>
        <dbReference type="ARBA" id="ARBA00022603"/>
    </source>
</evidence>
<dbReference type="GO" id="GO:0160104">
    <property type="term" value="F:tRNA (guanine(26)-N2)-dimethyltransferase activity"/>
    <property type="evidence" value="ECO:0007669"/>
    <property type="project" value="UniProtKB-UniRule"/>
</dbReference>
<evidence type="ECO:0000313" key="14">
    <source>
        <dbReference type="Proteomes" id="UP000256601"/>
    </source>
</evidence>
<name>A0A1H6Q2P2_YARLL</name>
<dbReference type="GO" id="GO:0005739">
    <property type="term" value="C:mitochondrion"/>
    <property type="evidence" value="ECO:0007669"/>
    <property type="project" value="EnsemblFungi"/>
</dbReference>
<protein>
    <recommendedName>
        <fullName evidence="7 9">tRNA (guanine(26)-N(2))-dimethyltransferase</fullName>
        <ecNumber evidence="7 9">2.1.1.216</ecNumber>
    </recommendedName>
</protein>
<dbReference type="GO" id="GO:0005637">
    <property type="term" value="C:nuclear inner membrane"/>
    <property type="evidence" value="ECO:0007669"/>
    <property type="project" value="EnsemblFungi"/>
</dbReference>
<dbReference type="NCBIfam" id="TIGR00308">
    <property type="entry name" value="TRM1"/>
    <property type="match status" value="1"/>
</dbReference>
<dbReference type="eggNOG" id="KOG1253">
    <property type="taxonomic scope" value="Eukaryota"/>
</dbReference>
<feature type="region of interest" description="Disordered" evidence="10">
    <location>
        <begin position="55"/>
        <end position="74"/>
    </location>
</feature>